<dbReference type="InterPro" id="IPR003961">
    <property type="entry name" value="FN3_dom"/>
</dbReference>
<proteinExistence type="predicted"/>
<dbReference type="PROSITE" id="PS50853">
    <property type="entry name" value="FN3"/>
    <property type="match status" value="1"/>
</dbReference>
<organism evidence="4 5">
    <name type="scientific">Fluviicola chungangensis</name>
    <dbReference type="NCBI Taxonomy" id="2597671"/>
    <lineage>
        <taxon>Bacteria</taxon>
        <taxon>Pseudomonadati</taxon>
        <taxon>Bacteroidota</taxon>
        <taxon>Flavobacteriia</taxon>
        <taxon>Flavobacteriales</taxon>
        <taxon>Crocinitomicaceae</taxon>
        <taxon>Fluviicola</taxon>
    </lineage>
</organism>
<dbReference type="Proteomes" id="UP000316008">
    <property type="component" value="Unassembled WGS sequence"/>
</dbReference>
<evidence type="ECO:0000256" key="1">
    <source>
        <dbReference type="ARBA" id="ARBA00022729"/>
    </source>
</evidence>
<evidence type="ECO:0000256" key="2">
    <source>
        <dbReference type="SAM" id="SignalP"/>
    </source>
</evidence>
<protein>
    <submittedName>
        <fullName evidence="4">T9SS type A sorting domain-containing protein</fullName>
    </submittedName>
</protein>
<feature type="signal peptide" evidence="2">
    <location>
        <begin position="1"/>
        <end position="26"/>
    </location>
</feature>
<dbReference type="Pfam" id="PF18962">
    <property type="entry name" value="Por_Secre_tail"/>
    <property type="match status" value="1"/>
</dbReference>
<evidence type="ECO:0000313" key="4">
    <source>
        <dbReference type="EMBL" id="TSJ45551.1"/>
    </source>
</evidence>
<keyword evidence="1 2" id="KW-0732">Signal</keyword>
<dbReference type="InterPro" id="IPR013783">
    <property type="entry name" value="Ig-like_fold"/>
</dbReference>
<evidence type="ECO:0000313" key="5">
    <source>
        <dbReference type="Proteomes" id="UP000316008"/>
    </source>
</evidence>
<reference evidence="4 5" key="1">
    <citation type="submission" date="2019-07" db="EMBL/GenBank/DDBJ databases">
        <authorList>
            <person name="Huq M.A."/>
        </authorList>
    </citation>
    <scope>NUCLEOTIDE SEQUENCE [LARGE SCALE GENOMIC DNA]</scope>
    <source>
        <strain evidence="4 5">MAH-3</strain>
    </source>
</reference>
<dbReference type="Gene3D" id="2.60.120.380">
    <property type="match status" value="1"/>
</dbReference>
<dbReference type="NCBIfam" id="TIGR04183">
    <property type="entry name" value="Por_Secre_tail"/>
    <property type="match status" value="1"/>
</dbReference>
<dbReference type="InterPro" id="IPR044023">
    <property type="entry name" value="Ig_7"/>
</dbReference>
<dbReference type="InterPro" id="IPR036116">
    <property type="entry name" value="FN3_sf"/>
</dbReference>
<accession>A0A556N040</accession>
<name>A0A556N040_9FLAO</name>
<feature type="domain" description="Fibronectin type-III" evidence="3">
    <location>
        <begin position="762"/>
        <end position="849"/>
    </location>
</feature>
<dbReference type="Pfam" id="PF19081">
    <property type="entry name" value="Ig_7"/>
    <property type="match status" value="1"/>
</dbReference>
<dbReference type="CDD" id="cd00063">
    <property type="entry name" value="FN3"/>
    <property type="match status" value="1"/>
</dbReference>
<dbReference type="SUPFAM" id="SSF49265">
    <property type="entry name" value="Fibronectin type III"/>
    <property type="match status" value="1"/>
</dbReference>
<evidence type="ECO:0000259" key="3">
    <source>
        <dbReference type="PROSITE" id="PS50853"/>
    </source>
</evidence>
<dbReference type="RefSeq" id="WP_144332507.1">
    <property type="nucleotide sequence ID" value="NZ_VLPL01000003.1"/>
</dbReference>
<dbReference type="InterPro" id="IPR026444">
    <property type="entry name" value="Secre_tail"/>
</dbReference>
<gene>
    <name evidence="4" type="ORF">FO442_07275</name>
</gene>
<sequence>MNKNYYQIFSMLMLWAMVLFGEHARAQVSGYAFNQLSGTYTPITGGTVFGTTTSDDQRFVDPATPAGGTTLTGVGIPIGFNFTYNGIVFDRLAINNNGWISLGQSSLTPSVDIASSSSYTALSSTATNTPSLLRNRIAGIARDLQAQTGAEIRVETIGTAPNRICVVQWTNYKRFGTTGTGDALNFQIRLFETSNYVQVMYGSCTFGTSSSTNTHVGLGGTTATDFNNRTSTTSWLATTAGTTNAQGITLGSTVTAPSSGTYFIWGAAPAVPPAPTQAVGTPTCSGGSDLTVTGSPANTDEIWYWQTTPTGTSTTDPASSPWTVFANGTYYVRAFNTLLNAWSTESSITVTNFPVAPTPPAPVALANPACVPGTTISVPAAPVGTEYYWQGTTLNGSSNTESAATPYNVTTTGTYYVAAFETATQCWSPTSGVTVTVDSQIPNDPTVSNPYLNICTGATSGLISATTTSNSPGSLSTTSAGGNGCGGGAMFNITTNANPVNLTSLDIIPNVNGAQTVEVFYKTGTYLGSETTAGNWTSMGTYPITGTSGTPVNVDIADLLIPASSLYAIYVNYGAQYTTVSGATNYTNADMTITAGAGLCSLFGGVNANRAFNGTVNYTIPMPSSATWFDAPTGGNVVGTGTPFETVGSSVLPTATNGSYDFYVASTLGGCYSANRELVTVNVNPVVVYLSPIDISCNDLTDGSFALDSIDCGTAPFMYSVNGGPFGAIPTNLTAGTYSIVAQDATMALSAPNTIVVTEPGAPQNLNALNVTYFNGQLTWTPQGSETTWNVEYGPAGFTPGTGIMVPASNDTIAISGLTENTAYEFYVQAGCIATSDWAGPFAFSTDPGFLAWDNECPTMGFFDISGTGTDLNLTDDSETGITLPFAFPYQGGSITDLTVGNNGGIQLGTLSGAVGYGGNMTTITGDYLFPWGDDMDDETGNVYYQVTGTTPNQVAIFQWNNQNNFSNGAGTVTFQIQMYEATGEIYYVYDDVVFGGSETADDYAGNADIGLSGPTTDINVSNNSQTYLQNNSCVHFYYALCPNVQNMIVIPATDDAQLNWDPGLYGETSWTLVYGLEGFDPSIPGQAIDTLELTTSDTNFGFTLDQMTTYDVYIYSECQADNLTSDGFFVQFTTLPNCSDITTLAGTTDIDSLELTWNWNQSSPVFPVTGFNVQYGMNGFALGNGTIVSASGIDFSDTIFDASLIASGVYQVYVQAACAGTNDTSNWVGPISVVMPATNDIVCDQEALLLGTDYTFNTTGATVSLNETNIAPPATGSQQTDGWVNSTLNGTLWYSFVAPATGQVRIDGSAINFNSQAAVYSATNCADFNTFTLLAANDDAIGGTSLAPNFTICDLTPGNTYYLMVDKFNATNGNFAIRISDIILNAGTANPLTNVCVGDTVNLFNTISGYNTGGVWSSSIPAVNVSIVDSLLLSDAIAFNTYNIQYRVTDGCAYDSIISQVKIYAPSNAGQDGSITACKNEPIDLLAGLNGNADLNGNWFDPSDSPIPSSQIITANFPGQYNYDYISGNGVCPNDTANVVVTVGTCDYLSVEESALEEVSLYPNPSTGVVFIESTFTGNFDLVITDINGRTIQTGTTIPSGTNTVNLKEVERGTYFFKLSTENAEKVFRVVIQ</sequence>
<keyword evidence="5" id="KW-1185">Reference proteome</keyword>
<dbReference type="OrthoDB" id="1113525at2"/>
<dbReference type="Pfam" id="PF00041">
    <property type="entry name" value="fn3"/>
    <property type="match status" value="1"/>
</dbReference>
<dbReference type="Gene3D" id="2.60.40.10">
    <property type="entry name" value="Immunoglobulins"/>
    <property type="match status" value="1"/>
</dbReference>
<dbReference type="EMBL" id="VLPL01000003">
    <property type="protein sequence ID" value="TSJ45551.1"/>
    <property type="molecule type" value="Genomic_DNA"/>
</dbReference>
<dbReference type="SMART" id="SM00060">
    <property type="entry name" value="FN3"/>
    <property type="match status" value="1"/>
</dbReference>
<feature type="chain" id="PRO_5021919341" evidence="2">
    <location>
        <begin position="27"/>
        <end position="1634"/>
    </location>
</feature>
<comment type="caution">
    <text evidence="4">The sequence shown here is derived from an EMBL/GenBank/DDBJ whole genome shotgun (WGS) entry which is preliminary data.</text>
</comment>